<protein>
    <submittedName>
        <fullName evidence="1">Uncharacterized protein</fullName>
    </submittedName>
</protein>
<proteinExistence type="predicted"/>
<accession>A0A8S5UC16</accession>
<evidence type="ECO:0000313" key="1">
    <source>
        <dbReference type="EMBL" id="DAF91996.1"/>
    </source>
</evidence>
<organism evidence="1">
    <name type="scientific">Podoviridae sp. ctZkC8</name>
    <dbReference type="NCBI Taxonomy" id="2825259"/>
    <lineage>
        <taxon>Viruses</taxon>
        <taxon>Duplodnaviria</taxon>
        <taxon>Heunggongvirae</taxon>
        <taxon>Uroviricota</taxon>
        <taxon>Caudoviricetes</taxon>
    </lineage>
</organism>
<reference evidence="1" key="1">
    <citation type="journal article" date="2021" name="Proc. Natl. Acad. Sci. U.S.A.">
        <title>A Catalog of Tens of Thousands of Viruses from Human Metagenomes Reveals Hidden Associations with Chronic Diseases.</title>
        <authorList>
            <person name="Tisza M.J."/>
            <person name="Buck C.B."/>
        </authorList>
    </citation>
    <scope>NUCLEOTIDE SEQUENCE</scope>
    <source>
        <strain evidence="1">CtZkC8</strain>
    </source>
</reference>
<name>A0A8S5UC16_9CAUD</name>
<sequence length="29" mass="3467">MKIRLNQVLILKKTLNQVKLFKIEDVVEL</sequence>
<dbReference type="EMBL" id="BK016062">
    <property type="protein sequence ID" value="DAF91996.1"/>
    <property type="molecule type" value="Genomic_DNA"/>
</dbReference>